<dbReference type="GO" id="GO:0016787">
    <property type="term" value="F:hydrolase activity"/>
    <property type="evidence" value="ECO:0007669"/>
    <property type="project" value="UniProtKB-KW"/>
</dbReference>
<organism evidence="7 8">
    <name type="scientific">Methyloprofundus sedimenti</name>
    <dbReference type="NCBI Taxonomy" id="1420851"/>
    <lineage>
        <taxon>Bacteria</taxon>
        <taxon>Pseudomonadati</taxon>
        <taxon>Pseudomonadota</taxon>
        <taxon>Gammaproteobacteria</taxon>
        <taxon>Methylococcales</taxon>
        <taxon>Methylococcaceae</taxon>
        <taxon>Methyloprofundus</taxon>
    </lineage>
</organism>
<dbReference type="Proteomes" id="UP000191980">
    <property type="component" value="Unassembled WGS sequence"/>
</dbReference>
<dbReference type="GO" id="GO:0040029">
    <property type="term" value="P:epigenetic regulation of gene expression"/>
    <property type="evidence" value="ECO:0007669"/>
    <property type="project" value="TreeGrafter"/>
</dbReference>
<reference evidence="7 8" key="1">
    <citation type="submission" date="2015-12" db="EMBL/GenBank/DDBJ databases">
        <authorList>
            <person name="Shamseldin A."/>
            <person name="Moawad H."/>
            <person name="Abd El-Rahim W.M."/>
            <person name="Sadowsky M.J."/>
        </authorList>
    </citation>
    <scope>NUCLEOTIDE SEQUENCE [LARGE SCALE GENOMIC DNA]</scope>
    <source>
        <strain evidence="7 8">WF1</strain>
    </source>
</reference>
<feature type="domain" description="N-acetyltransferase" evidence="6">
    <location>
        <begin position="9"/>
        <end position="177"/>
    </location>
</feature>
<evidence type="ECO:0000256" key="2">
    <source>
        <dbReference type="ARBA" id="ARBA00005947"/>
    </source>
</evidence>
<dbReference type="InterPro" id="IPR016181">
    <property type="entry name" value="Acyl_CoA_acyltransferase"/>
</dbReference>
<accession>A0A1V8M4I8</accession>
<comment type="caution">
    <text evidence="7">The sequence shown here is derived from an EMBL/GenBank/DDBJ whole genome shotgun (WGS) entry which is preliminary data.</text>
</comment>
<evidence type="ECO:0000256" key="4">
    <source>
        <dbReference type="ARBA" id="ARBA00022801"/>
    </source>
</evidence>
<dbReference type="EMBL" id="LPUF01000001">
    <property type="protein sequence ID" value="OQK16469.1"/>
    <property type="molecule type" value="Genomic_DNA"/>
</dbReference>
<proteinExistence type="inferred from homology"/>
<keyword evidence="8" id="KW-1185">Reference proteome</keyword>
<dbReference type="GO" id="GO:0004407">
    <property type="term" value="F:histone deacetylase activity"/>
    <property type="evidence" value="ECO:0007669"/>
    <property type="project" value="TreeGrafter"/>
</dbReference>
<dbReference type="CDD" id="cd10001">
    <property type="entry name" value="HDAC_classII_APAH"/>
    <property type="match status" value="1"/>
</dbReference>
<evidence type="ECO:0000256" key="1">
    <source>
        <dbReference type="ARBA" id="ARBA00001947"/>
    </source>
</evidence>
<dbReference type="InterPro" id="IPR037138">
    <property type="entry name" value="His_deacetylse_dom_sf"/>
</dbReference>
<dbReference type="SUPFAM" id="SSF52768">
    <property type="entry name" value="Arginase/deacetylase"/>
    <property type="match status" value="1"/>
</dbReference>
<protein>
    <submittedName>
        <fullName evidence="7">Histone deacetylase</fullName>
    </submittedName>
</protein>
<dbReference type="InterPro" id="IPR000182">
    <property type="entry name" value="GNAT_dom"/>
</dbReference>
<name>A0A1V8M4I8_9GAMM</name>
<dbReference type="PROSITE" id="PS51186">
    <property type="entry name" value="GNAT"/>
    <property type="match status" value="1"/>
</dbReference>
<keyword evidence="3" id="KW-0479">Metal-binding</keyword>
<sequence length="586" mass="66125">MFRIRKVLDNTSSANCEAINQVLSILTQQFPAARKEEFNKLPEQLNDPLKYKYRSILFVAENAVGKVKGFAMLLHFPDINIAYLELISAALGQTSGGIGGALYEYLREECLLLKVKGLFFECSIDDPEQIKDPVILKQNIARLKFYERYGVYPIVNDSYATPVNPGDEDLYYLMMDDLGTKKTIKSGMAQKIVRAILERKYGELIPQNQIDDVVQSFTDKNLRFREPRYIHKPVAITRSHKDMESIVLVVNEGHSIHHVKDRGYVEAPVRLSTILTALGKTQLFKRIEPRRVSEAFIKKVHSPAYVDYLRRACAALPPGKSIYPIIFPLRNLERPPKDIELQVGYYCLDTFTPLNSNAYQAARGAVDCAVTAANAVLDGAHISYALVRPPGHHAERRTFGGFCYFNSAAIAAHHLSNYGKVAVLDIDFHHGNGTQDIFYERSDVLTVSIHGDPHFAYPHFSGFKDEIGSKEGEGFNINYPLAEHIDAEKYRRTLATAIKRIKVFNPAYLVVSLGLDTAKSDPTGTWSHNYEDFFKIGQLIGETKYHIVVVQEGGYRTQTLGTNAKYFFQGLWSGFFGQEKAQEKTN</sequence>
<evidence type="ECO:0000259" key="6">
    <source>
        <dbReference type="PROSITE" id="PS51186"/>
    </source>
</evidence>
<comment type="similarity">
    <text evidence="2">Belongs to the histone deacetylase family.</text>
</comment>
<keyword evidence="5" id="KW-0862">Zinc</keyword>
<dbReference type="InterPro" id="IPR023801">
    <property type="entry name" value="His_deacetylse_dom"/>
</dbReference>
<dbReference type="STRING" id="1420851.AU255_00750"/>
<evidence type="ECO:0000256" key="5">
    <source>
        <dbReference type="ARBA" id="ARBA00022833"/>
    </source>
</evidence>
<dbReference type="PANTHER" id="PTHR10625:SF17">
    <property type="entry name" value="HISTONE DEACETYLASE 8"/>
    <property type="match status" value="1"/>
</dbReference>
<comment type="cofactor">
    <cofactor evidence="1">
        <name>Zn(2+)</name>
        <dbReference type="ChEBI" id="CHEBI:29105"/>
    </cofactor>
</comment>
<dbReference type="RefSeq" id="WP_080521096.1">
    <property type="nucleotide sequence ID" value="NZ_LPUF01000001.1"/>
</dbReference>
<dbReference type="Gene3D" id="3.40.630.30">
    <property type="match status" value="1"/>
</dbReference>
<evidence type="ECO:0000256" key="3">
    <source>
        <dbReference type="ARBA" id="ARBA00022723"/>
    </source>
</evidence>
<evidence type="ECO:0000313" key="7">
    <source>
        <dbReference type="EMBL" id="OQK16469.1"/>
    </source>
</evidence>
<dbReference type="GO" id="GO:0046872">
    <property type="term" value="F:metal ion binding"/>
    <property type="evidence" value="ECO:0007669"/>
    <property type="project" value="UniProtKB-KW"/>
</dbReference>
<dbReference type="AlphaFoldDB" id="A0A1V8M4I8"/>
<keyword evidence="4" id="KW-0378">Hydrolase</keyword>
<dbReference type="Gene3D" id="3.40.800.20">
    <property type="entry name" value="Histone deacetylase domain"/>
    <property type="match status" value="1"/>
</dbReference>
<dbReference type="OrthoDB" id="9808367at2"/>
<dbReference type="SUPFAM" id="SSF55729">
    <property type="entry name" value="Acyl-CoA N-acyltransferases (Nat)"/>
    <property type="match status" value="1"/>
</dbReference>
<dbReference type="InterPro" id="IPR000286">
    <property type="entry name" value="HDACs"/>
</dbReference>
<dbReference type="InterPro" id="IPR023696">
    <property type="entry name" value="Ureohydrolase_dom_sf"/>
</dbReference>
<evidence type="ECO:0000313" key="8">
    <source>
        <dbReference type="Proteomes" id="UP000191980"/>
    </source>
</evidence>
<dbReference type="PRINTS" id="PR01270">
    <property type="entry name" value="HDASUPER"/>
</dbReference>
<dbReference type="GO" id="GO:0016747">
    <property type="term" value="F:acyltransferase activity, transferring groups other than amino-acyl groups"/>
    <property type="evidence" value="ECO:0007669"/>
    <property type="project" value="InterPro"/>
</dbReference>
<dbReference type="PANTHER" id="PTHR10625">
    <property type="entry name" value="HISTONE DEACETYLASE HDAC1-RELATED"/>
    <property type="match status" value="1"/>
</dbReference>
<gene>
    <name evidence="7" type="ORF">AU255_00750</name>
</gene>
<dbReference type="Pfam" id="PF00850">
    <property type="entry name" value="Hist_deacetyl"/>
    <property type="match status" value="1"/>
</dbReference>